<dbReference type="Proteomes" id="UP000886700">
    <property type="component" value="Unplaced"/>
</dbReference>
<organism evidence="4 5">
    <name type="scientific">Mesocricetus auratus</name>
    <name type="common">Golden hamster</name>
    <dbReference type="NCBI Taxonomy" id="10036"/>
    <lineage>
        <taxon>Eukaryota</taxon>
        <taxon>Metazoa</taxon>
        <taxon>Chordata</taxon>
        <taxon>Craniata</taxon>
        <taxon>Vertebrata</taxon>
        <taxon>Euteleostomi</taxon>
        <taxon>Mammalia</taxon>
        <taxon>Eutheria</taxon>
        <taxon>Euarchontoglires</taxon>
        <taxon>Glires</taxon>
        <taxon>Rodentia</taxon>
        <taxon>Myomorpha</taxon>
        <taxon>Muroidea</taxon>
        <taxon>Cricetidae</taxon>
        <taxon>Cricetinae</taxon>
        <taxon>Mesocricetus</taxon>
    </lineage>
</organism>
<feature type="compositionally biased region" description="Polar residues" evidence="2">
    <location>
        <begin position="630"/>
        <end position="656"/>
    </location>
</feature>
<dbReference type="RefSeq" id="XP_040584561.1">
    <property type="nucleotide sequence ID" value="XM_040728627.1"/>
</dbReference>
<evidence type="ECO:0000256" key="2">
    <source>
        <dbReference type="SAM" id="MobiDB-lite"/>
    </source>
</evidence>
<accession>A0ABM2W6X7</accession>
<feature type="coiled-coil region" evidence="1">
    <location>
        <begin position="343"/>
        <end position="405"/>
    </location>
</feature>
<feature type="compositionally biased region" description="Basic and acidic residues" evidence="2">
    <location>
        <begin position="854"/>
        <end position="874"/>
    </location>
</feature>
<dbReference type="InterPro" id="IPR051176">
    <property type="entry name" value="Cent_Immune-Sig_Mod"/>
</dbReference>
<keyword evidence="3" id="KW-0812">Transmembrane</keyword>
<dbReference type="GeneID" id="101839226"/>
<evidence type="ECO:0000313" key="4">
    <source>
        <dbReference type="Proteomes" id="UP000886700"/>
    </source>
</evidence>
<dbReference type="PANTHER" id="PTHR15715">
    <property type="entry name" value="CENTROSOMAL PROTEIN OF 170 KDA"/>
    <property type="match status" value="1"/>
</dbReference>
<feature type="region of interest" description="Disordered" evidence="2">
    <location>
        <begin position="630"/>
        <end position="664"/>
    </location>
</feature>
<evidence type="ECO:0000256" key="1">
    <source>
        <dbReference type="SAM" id="Coils"/>
    </source>
</evidence>
<feature type="compositionally biased region" description="Gly residues" evidence="2">
    <location>
        <begin position="1"/>
        <end position="11"/>
    </location>
</feature>
<feature type="region of interest" description="Disordered" evidence="2">
    <location>
        <begin position="60"/>
        <end position="95"/>
    </location>
</feature>
<reference evidence="5" key="1">
    <citation type="submission" date="2025-08" db="UniProtKB">
        <authorList>
            <consortium name="RefSeq"/>
        </authorList>
    </citation>
    <scope>IDENTIFICATION</scope>
    <source>
        <tissue evidence="5">Liver</tissue>
    </source>
</reference>
<protein>
    <submittedName>
        <fullName evidence="5">Coiled-coil domain-containing protein 136 isoform X11</fullName>
    </submittedName>
</protein>
<feature type="region of interest" description="Disordered" evidence="2">
    <location>
        <begin position="1"/>
        <end position="34"/>
    </location>
</feature>
<feature type="compositionally biased region" description="Basic and acidic residues" evidence="2">
    <location>
        <begin position="882"/>
        <end position="907"/>
    </location>
</feature>
<feature type="coiled-coil region" evidence="1">
    <location>
        <begin position="151"/>
        <end position="306"/>
    </location>
</feature>
<keyword evidence="3" id="KW-1133">Transmembrane helix</keyword>
<feature type="transmembrane region" description="Helical" evidence="3">
    <location>
        <begin position="937"/>
        <end position="956"/>
    </location>
</feature>
<name>A0ABM2W6X7_MESAU</name>
<gene>
    <name evidence="5" type="primary">Ccdc136</name>
</gene>
<dbReference type="PANTHER" id="PTHR15715:SF26">
    <property type="entry name" value="COILED-COIL DOMAIN-CONTAINING PROTEIN 136"/>
    <property type="match status" value="1"/>
</dbReference>
<feature type="compositionally biased region" description="Polar residues" evidence="2">
    <location>
        <begin position="554"/>
        <end position="564"/>
    </location>
</feature>
<feature type="compositionally biased region" description="Low complexity" evidence="2">
    <location>
        <begin position="801"/>
        <end position="814"/>
    </location>
</feature>
<sequence>MEAGGGAGAGAAGWSCPSPGPTVTTLGSYEVSEGCERKKGQRWGSLERRGMQAMEGEVLLPALYEEEEEEEEEEEVEEAQVQKGGGLGSLSMSKHRGLSLTETELEELRAQVLQLVAELEETRELAGQHEDDSLELQGLLEDERLASAQQAEVFTKQIQQLQGELQHLREEISLLEHEKESELKEIEQELHLAQAEIQNLRQAAADSASEHESDIASLQEDLCRLQNELDDMERIRGDYEMEIASLRAEMELKTSEPSELSVSEVSGIQEELHQLRERYQFLNEEYQALQESNSSLTGQLAELESDRTRRATELWLESQVLKSTVSVESQTSELQFPEPDPELQLLRQQLLGAEEQMKDMQTKCKDLCCELEELQHHRRVSEEEQKRLQRELKCAQNEVLRCQTSHSVAQSQELLSKLQDLCEMQLLYQSMQDQQRKLIKNQESVLKEQLETHKELRGFKESNYQEVLVNPPDAKGPKSSTCQNKSKVLMDQLQALQVLYDTSQRQQELLQQEHGRLLEERKRLLAELQLCMEEMQQLQSQSPTVKISHESYRKTSGSMAPSSESFHRSYDSTIEDSECYHKSYSTIEDSECYQRSYGSSQASNDNFLKSYESSSSCSDAYQKSYRSSNTSVSCKKSYGSDTSSENFHKSYVSSSAGEDPAEPEDIEHFEDTVAKVLTKLQAVKALYQVSQEDHSQLQEQMDRLMVKQRELKDELENCKKELQECMENLEKPATSQSDKSEIKELQTKLRELQLQYQASMDEQGRLLAVQEQLEGQLQCCQEELRQLRENRLSISSEARGKNGNKNMNKNANGVKNRKVSRACSESSESNLENGKNLEVVLYYKASQKKLDEIAKEEKETEETKGKEDQDEKGSCELATEPADPREEPEPAAREDGDYEEYRAGENKDDSEEEEEESSEAAEEGNPLTLSESRKNMFGMWKPMVFLAIAAVALYVLPNMRPQDTEYCYME</sequence>
<keyword evidence="1" id="KW-0175">Coiled coil</keyword>
<feature type="region of interest" description="Disordered" evidence="2">
    <location>
        <begin position="795"/>
        <end position="831"/>
    </location>
</feature>
<feature type="region of interest" description="Disordered" evidence="2">
    <location>
        <begin position="854"/>
        <end position="929"/>
    </location>
</feature>
<proteinExistence type="predicted"/>
<feature type="compositionally biased region" description="Acidic residues" evidence="2">
    <location>
        <begin position="64"/>
        <end position="78"/>
    </location>
</feature>
<keyword evidence="4" id="KW-1185">Reference proteome</keyword>
<feature type="compositionally biased region" description="Acidic residues" evidence="2">
    <location>
        <begin position="908"/>
        <end position="922"/>
    </location>
</feature>
<evidence type="ECO:0000256" key="3">
    <source>
        <dbReference type="SAM" id="Phobius"/>
    </source>
</evidence>
<feature type="region of interest" description="Disordered" evidence="2">
    <location>
        <begin position="539"/>
        <end position="568"/>
    </location>
</feature>
<keyword evidence="3" id="KW-0472">Membrane</keyword>
<evidence type="ECO:0000313" key="5">
    <source>
        <dbReference type="RefSeq" id="XP_040584561.1"/>
    </source>
</evidence>
<dbReference type="Gene3D" id="1.10.287.1490">
    <property type="match status" value="1"/>
</dbReference>